<dbReference type="EMBL" id="WEGK01000029">
    <property type="protein sequence ID" value="MQY24209.1"/>
    <property type="molecule type" value="Genomic_DNA"/>
</dbReference>
<feature type="domain" description="NADP-dependent oxidoreductase" evidence="2">
    <location>
        <begin position="16"/>
        <end position="317"/>
    </location>
</feature>
<evidence type="ECO:0000313" key="3">
    <source>
        <dbReference type="EMBL" id="MQY24209.1"/>
    </source>
</evidence>
<dbReference type="PANTHER" id="PTHR43364:SF4">
    <property type="entry name" value="NAD(P)-LINKED OXIDOREDUCTASE SUPERFAMILY PROTEIN"/>
    <property type="match status" value="1"/>
</dbReference>
<sequence>MITMRRLGSTDLEITPIGLGCMQFAGQGIVTQFYRPLDQDTIGSIVRAAHQGGVNWFDTAEMYGRGHSERALTSALTSIGVTPGQVRVSTKWAPLGRTAANIGRTIDARLTALQGFPIDLYQIHEPHGSLSSITRQVRAMAELRTAGKIAAVGVSNFSARQMELADEILRAHGLRLASNQVQISLLHRAIEHNGVLETARRLGVTLIAFSPLRSGLLTGKFHATPELMRTVRPIRRTLGGFSARTLTRTAPLIDELRAIADAYGAVPAQVALAWLLTHYSETVVAIPGASSPTQATASSEAMNLHLTDAELDRLDTLSAAQH</sequence>
<keyword evidence="1 3" id="KW-0560">Oxidoreductase</keyword>
<proteinExistence type="predicted"/>
<dbReference type="GO" id="GO:0016491">
    <property type="term" value="F:oxidoreductase activity"/>
    <property type="evidence" value="ECO:0007669"/>
    <property type="project" value="UniProtKB-KW"/>
</dbReference>
<dbReference type="Pfam" id="PF00248">
    <property type="entry name" value="Aldo_ket_red"/>
    <property type="match status" value="1"/>
</dbReference>
<dbReference type="EC" id="1.-.-.-" evidence="3"/>
<comment type="caution">
    <text evidence="3">The sequence shown here is derived from an EMBL/GenBank/DDBJ whole genome shotgun (WGS) entry which is preliminary data.</text>
</comment>
<keyword evidence="4" id="KW-1185">Reference proteome</keyword>
<dbReference type="InterPro" id="IPR023210">
    <property type="entry name" value="NADP_OxRdtase_dom"/>
</dbReference>
<protein>
    <submittedName>
        <fullName evidence="3">Putative oxidoreductase</fullName>
        <ecNumber evidence="3">1.-.-.-</ecNumber>
    </submittedName>
</protein>
<dbReference type="PRINTS" id="PR00069">
    <property type="entry name" value="ALDKETRDTASE"/>
</dbReference>
<dbReference type="AlphaFoldDB" id="A0A7K0DEZ1"/>
<dbReference type="RefSeq" id="WP_153415947.1">
    <property type="nucleotide sequence ID" value="NZ_WEGK01000029.1"/>
</dbReference>
<dbReference type="InterPro" id="IPR020471">
    <property type="entry name" value="AKR"/>
</dbReference>
<accession>A0A7K0DEZ1</accession>
<name>A0A7K0DEZ1_9NOCA</name>
<evidence type="ECO:0000259" key="2">
    <source>
        <dbReference type="Pfam" id="PF00248"/>
    </source>
</evidence>
<dbReference type="Proteomes" id="UP000438448">
    <property type="component" value="Unassembled WGS sequence"/>
</dbReference>
<dbReference type="InterPro" id="IPR036812">
    <property type="entry name" value="NAD(P)_OxRdtase_dom_sf"/>
</dbReference>
<gene>
    <name evidence="3" type="ORF">NRB20_73440</name>
</gene>
<evidence type="ECO:0000256" key="1">
    <source>
        <dbReference type="ARBA" id="ARBA00023002"/>
    </source>
</evidence>
<dbReference type="InterPro" id="IPR050523">
    <property type="entry name" value="AKR_Detox_Biosynth"/>
</dbReference>
<dbReference type="SUPFAM" id="SSF51430">
    <property type="entry name" value="NAD(P)-linked oxidoreductase"/>
    <property type="match status" value="1"/>
</dbReference>
<evidence type="ECO:0000313" key="4">
    <source>
        <dbReference type="Proteomes" id="UP000438448"/>
    </source>
</evidence>
<dbReference type="Gene3D" id="3.20.20.100">
    <property type="entry name" value="NADP-dependent oxidoreductase domain"/>
    <property type="match status" value="1"/>
</dbReference>
<organism evidence="3 4">
    <name type="scientific">Nocardia macrotermitis</name>
    <dbReference type="NCBI Taxonomy" id="2585198"/>
    <lineage>
        <taxon>Bacteria</taxon>
        <taxon>Bacillati</taxon>
        <taxon>Actinomycetota</taxon>
        <taxon>Actinomycetes</taxon>
        <taxon>Mycobacteriales</taxon>
        <taxon>Nocardiaceae</taxon>
        <taxon>Nocardia</taxon>
    </lineage>
</organism>
<dbReference type="OrthoDB" id="9768793at2"/>
<dbReference type="PANTHER" id="PTHR43364">
    <property type="entry name" value="NADH-SPECIFIC METHYLGLYOXAL REDUCTASE-RELATED"/>
    <property type="match status" value="1"/>
</dbReference>
<reference evidence="3 4" key="1">
    <citation type="submission" date="2019-10" db="EMBL/GenBank/DDBJ databases">
        <title>Nocardia macrotermitis sp. nov. and Nocardia aurantia sp. nov., isolated from the gut of fungus growing-termite Macrotermes natalensis.</title>
        <authorList>
            <person name="Benndorf R."/>
            <person name="Schwitalla J."/>
            <person name="Martin K."/>
            <person name="De Beer W."/>
            <person name="Kaster A.-K."/>
            <person name="Vollmers J."/>
            <person name="Poulsen M."/>
            <person name="Beemelmanns C."/>
        </authorList>
    </citation>
    <scope>NUCLEOTIDE SEQUENCE [LARGE SCALE GENOMIC DNA]</scope>
    <source>
        <strain evidence="3 4">RB20</strain>
    </source>
</reference>